<dbReference type="GO" id="GO:0016747">
    <property type="term" value="F:acyltransferase activity, transferring groups other than amino-acyl groups"/>
    <property type="evidence" value="ECO:0007669"/>
    <property type="project" value="InterPro"/>
</dbReference>
<dbReference type="InterPro" id="IPR000182">
    <property type="entry name" value="GNAT_dom"/>
</dbReference>
<proteinExistence type="predicted"/>
<dbReference type="OrthoDB" id="630895at2759"/>
<sequence>MLDFNFHLTTPRLNISYFDPSNDAHCEFIFEMVNSPGVAIQRPTADVEKAKAATPREYGRTLLNEGIEKLEEAGYGRYLITLKPSTDSDTYSPESNDNDNTPFSQRQGEPLGVVSMRFARFPGPHPKLPDVGYGLLPKNFGKGYATEAAQGLLKYFEEVKGQKEFLGFCKPENEASKNVLRKLGFREWEVRNIDGVIKGKKHKTLVWTKGVEVGEGVLEALGV</sequence>
<dbReference type="Pfam" id="PF13302">
    <property type="entry name" value="Acetyltransf_3"/>
    <property type="match status" value="1"/>
</dbReference>
<protein>
    <recommendedName>
        <fullName evidence="2">N-acetyltransferase domain-containing protein</fullName>
    </recommendedName>
</protein>
<accession>A0A6A5SNB3</accession>
<evidence type="ECO:0000313" key="4">
    <source>
        <dbReference type="Proteomes" id="UP000800038"/>
    </source>
</evidence>
<organism evidence="3 4">
    <name type="scientific">Clathrospora elynae</name>
    <dbReference type="NCBI Taxonomy" id="706981"/>
    <lineage>
        <taxon>Eukaryota</taxon>
        <taxon>Fungi</taxon>
        <taxon>Dikarya</taxon>
        <taxon>Ascomycota</taxon>
        <taxon>Pezizomycotina</taxon>
        <taxon>Dothideomycetes</taxon>
        <taxon>Pleosporomycetidae</taxon>
        <taxon>Pleosporales</taxon>
        <taxon>Diademaceae</taxon>
        <taxon>Clathrospora</taxon>
    </lineage>
</organism>
<dbReference type="SUPFAM" id="SSF55729">
    <property type="entry name" value="Acyl-CoA N-acyltransferases (Nat)"/>
    <property type="match status" value="1"/>
</dbReference>
<name>A0A6A5SNB3_9PLEO</name>
<dbReference type="InterPro" id="IPR016181">
    <property type="entry name" value="Acyl_CoA_acyltransferase"/>
</dbReference>
<feature type="domain" description="N-acetyltransferase" evidence="2">
    <location>
        <begin position="105"/>
        <end position="186"/>
    </location>
</feature>
<dbReference type="InterPro" id="IPR051531">
    <property type="entry name" value="N-acetyltransferase"/>
</dbReference>
<dbReference type="Gene3D" id="3.40.630.30">
    <property type="match status" value="1"/>
</dbReference>
<evidence type="ECO:0000313" key="3">
    <source>
        <dbReference type="EMBL" id="KAF1941643.1"/>
    </source>
</evidence>
<feature type="region of interest" description="Disordered" evidence="1">
    <location>
        <begin position="86"/>
        <end position="107"/>
    </location>
</feature>
<dbReference type="AlphaFoldDB" id="A0A6A5SNB3"/>
<keyword evidence="4" id="KW-1185">Reference proteome</keyword>
<evidence type="ECO:0000256" key="1">
    <source>
        <dbReference type="SAM" id="MobiDB-lite"/>
    </source>
</evidence>
<dbReference type="Proteomes" id="UP000800038">
    <property type="component" value="Unassembled WGS sequence"/>
</dbReference>
<dbReference type="PANTHER" id="PTHR43792:SF16">
    <property type="entry name" value="N-ACETYLTRANSFERASE DOMAIN-CONTAINING PROTEIN"/>
    <property type="match status" value="1"/>
</dbReference>
<gene>
    <name evidence="3" type="ORF">EJ02DRAFT_455023</name>
</gene>
<dbReference type="PANTHER" id="PTHR43792">
    <property type="entry name" value="GNAT FAMILY, PUTATIVE (AFU_ORTHOLOGUE AFUA_3G00765)-RELATED-RELATED"/>
    <property type="match status" value="1"/>
</dbReference>
<dbReference type="EMBL" id="ML976045">
    <property type="protein sequence ID" value="KAF1941643.1"/>
    <property type="molecule type" value="Genomic_DNA"/>
</dbReference>
<evidence type="ECO:0000259" key="2">
    <source>
        <dbReference type="Pfam" id="PF13302"/>
    </source>
</evidence>
<reference evidence="3" key="1">
    <citation type="journal article" date="2020" name="Stud. Mycol.">
        <title>101 Dothideomycetes genomes: a test case for predicting lifestyles and emergence of pathogens.</title>
        <authorList>
            <person name="Haridas S."/>
            <person name="Albert R."/>
            <person name="Binder M."/>
            <person name="Bloem J."/>
            <person name="Labutti K."/>
            <person name="Salamov A."/>
            <person name="Andreopoulos B."/>
            <person name="Baker S."/>
            <person name="Barry K."/>
            <person name="Bills G."/>
            <person name="Bluhm B."/>
            <person name="Cannon C."/>
            <person name="Castanera R."/>
            <person name="Culley D."/>
            <person name="Daum C."/>
            <person name="Ezra D."/>
            <person name="Gonzalez J."/>
            <person name="Henrissat B."/>
            <person name="Kuo A."/>
            <person name="Liang C."/>
            <person name="Lipzen A."/>
            <person name="Lutzoni F."/>
            <person name="Magnuson J."/>
            <person name="Mondo S."/>
            <person name="Nolan M."/>
            <person name="Ohm R."/>
            <person name="Pangilinan J."/>
            <person name="Park H.-J."/>
            <person name="Ramirez L."/>
            <person name="Alfaro M."/>
            <person name="Sun H."/>
            <person name="Tritt A."/>
            <person name="Yoshinaga Y."/>
            <person name="Zwiers L.-H."/>
            <person name="Turgeon B."/>
            <person name="Goodwin S."/>
            <person name="Spatafora J."/>
            <person name="Crous P."/>
            <person name="Grigoriev I."/>
        </authorList>
    </citation>
    <scope>NUCLEOTIDE SEQUENCE</scope>
    <source>
        <strain evidence="3">CBS 161.51</strain>
    </source>
</reference>